<dbReference type="GeneID" id="36381408"/>
<dbReference type="InterPro" id="IPR000580">
    <property type="entry name" value="TSC22/Bun"/>
</dbReference>
<dbReference type="STRING" id="34506.A0A090LLI9"/>
<dbReference type="GO" id="GO:0006357">
    <property type="term" value="P:regulation of transcription by RNA polymerase II"/>
    <property type="evidence" value="ECO:0007669"/>
    <property type="project" value="InterPro"/>
</dbReference>
<protein>
    <submittedName>
        <fullName evidence="3">TSC-22 / Dip / Bun family and ATPase, AAA-type, core domain and Alpha/beta hydrolase fold-3 domain and P-loop containing nucleoside triphosphate hydrolase domain-containing protein</fullName>
    </submittedName>
</protein>
<keyword evidence="3" id="KW-0378">Hydrolase</keyword>
<organism evidence="3">
    <name type="scientific">Strongyloides ratti</name>
    <name type="common">Parasitic roundworm</name>
    <dbReference type="NCBI Taxonomy" id="34506"/>
    <lineage>
        <taxon>Eukaryota</taxon>
        <taxon>Metazoa</taxon>
        <taxon>Ecdysozoa</taxon>
        <taxon>Nematoda</taxon>
        <taxon>Chromadorea</taxon>
        <taxon>Rhabditida</taxon>
        <taxon>Tylenchina</taxon>
        <taxon>Panagrolaimomorpha</taxon>
        <taxon>Strongyloidoidea</taxon>
        <taxon>Strongyloididae</taxon>
        <taxon>Strongyloides</taxon>
    </lineage>
</organism>
<dbReference type="Gene3D" id="3.40.50.300">
    <property type="entry name" value="P-loop containing nucleotide triphosphate hydrolases"/>
    <property type="match status" value="1"/>
</dbReference>
<dbReference type="InterPro" id="IPR003959">
    <property type="entry name" value="ATPase_AAA_core"/>
</dbReference>
<dbReference type="SUPFAM" id="SSF58026">
    <property type="entry name" value="Delta-sleep-inducing peptide immunoreactive peptide"/>
    <property type="match status" value="1"/>
</dbReference>
<dbReference type="SUPFAM" id="SSF52540">
    <property type="entry name" value="P-loop containing nucleoside triphosphate hydrolases"/>
    <property type="match status" value="1"/>
</dbReference>
<proteinExistence type="predicted"/>
<accession>A0A090LLI9</accession>
<dbReference type="PANTHER" id="PTHR12348">
    <property type="entry name" value="TSC22"/>
    <property type="match status" value="1"/>
</dbReference>
<dbReference type="CTD" id="36381408"/>
<dbReference type="Gene3D" id="3.40.50.1820">
    <property type="entry name" value="alpha/beta hydrolase"/>
    <property type="match status" value="1"/>
</dbReference>
<feature type="domain" description="BD-FAE-like" evidence="2">
    <location>
        <begin position="1023"/>
        <end position="1109"/>
    </location>
</feature>
<dbReference type="PANTHER" id="PTHR12348:SF26">
    <property type="entry name" value="PROTEIN TSCT-1"/>
    <property type="match status" value="1"/>
</dbReference>
<dbReference type="AlphaFoldDB" id="A0A090LLI9"/>
<dbReference type="WBParaSite" id="SRAE_2000369000.1">
    <property type="protein sequence ID" value="SRAE_2000369000.1"/>
    <property type="gene ID" value="WBGene00263915"/>
</dbReference>
<evidence type="ECO:0000313" key="6">
    <source>
        <dbReference type="WormBase" id="SRAE_2000369000"/>
    </source>
</evidence>
<dbReference type="WormBase" id="SRAE_2000369000">
    <property type="protein sequence ID" value="SRP10562"/>
    <property type="gene ID" value="WBGene00263915"/>
</dbReference>
<dbReference type="EMBL" id="LN609529">
    <property type="protein sequence ID" value="CEF69038.1"/>
    <property type="molecule type" value="Genomic_DNA"/>
</dbReference>
<evidence type="ECO:0000313" key="4">
    <source>
        <dbReference type="Proteomes" id="UP000035682"/>
    </source>
</evidence>
<evidence type="ECO:0000313" key="5">
    <source>
        <dbReference type="WBParaSite" id="SRAE_2000369000.1"/>
    </source>
</evidence>
<dbReference type="Gene3D" id="1.20.5.490">
    <property type="entry name" value="Single helix bin"/>
    <property type="match status" value="1"/>
</dbReference>
<dbReference type="Pfam" id="PF20434">
    <property type="entry name" value="BD-FAE"/>
    <property type="match status" value="1"/>
</dbReference>
<evidence type="ECO:0000259" key="2">
    <source>
        <dbReference type="Pfam" id="PF20434"/>
    </source>
</evidence>
<evidence type="ECO:0000313" key="3">
    <source>
        <dbReference type="EMBL" id="CEF69038.1"/>
    </source>
</evidence>
<dbReference type="Proteomes" id="UP000035682">
    <property type="component" value="Unplaced"/>
</dbReference>
<dbReference type="Pfam" id="PF00004">
    <property type="entry name" value="AAA"/>
    <property type="match status" value="1"/>
</dbReference>
<dbReference type="RefSeq" id="XP_024508238.1">
    <property type="nucleotide sequence ID" value="XM_024654913.1"/>
</dbReference>
<reference evidence="3 4" key="1">
    <citation type="submission" date="2014-09" db="EMBL/GenBank/DDBJ databases">
        <authorList>
            <person name="Martin A.A."/>
        </authorList>
    </citation>
    <scope>NUCLEOTIDE SEQUENCE</scope>
    <source>
        <strain evidence="4">ED321</strain>
        <strain evidence="3">ED321 Heterogonic</strain>
    </source>
</reference>
<dbReference type="InterPro" id="IPR049492">
    <property type="entry name" value="BD-FAE-like_dom"/>
</dbReference>
<dbReference type="OrthoDB" id="433474at2759"/>
<feature type="domain" description="ATPase AAA-type core" evidence="1">
    <location>
        <begin position="307"/>
        <end position="426"/>
    </location>
</feature>
<dbReference type="SUPFAM" id="SSF53474">
    <property type="entry name" value="alpha/beta-Hydrolases"/>
    <property type="match status" value="1"/>
</dbReference>
<sequence>MIKKKFEQLKKDICIPKEKLLIFTSSRIVSMERGILNDIYNEVKESMEMEKLIKNEENLVIDDKKDLELYLDIEDNEIKINDEDTSNITSSLIVISCARKMYNAMVKRKEEEDIKKFLNEETETFKEVIDVEKCLIKIQAKVRQRIAKKEVENLRQEEHRLLGLNLDSRLESKEKQLEFLNYLNQNNNDIILNEIKLHEELKETLNLLRDVYYGIHTTSTIKPFELDLRKIISTCQLQSVKLIRELLLFDVIQLKQDESNIIFDALTSYDVDIAICTKNNLNQHTRKITRKEKIIKTNVSIQKVPFLFVGKKGTGKKSWTNAIISKLNAPSIKINIKLFKNRLTRRKRLIDSINNFCKSDPYTIVVFEKLDIFNKGLKTNSYKRSIIQLLNLLLEIPDLLIIGHVNSTYNLNDHVLNCFTHHIYLSTIIPPTQQYDMISTHLCTKDKNKITIKNGDSRSLIYQRCRKLSGTIKRRMRPIDIINCIYINIKKNCSSMSNPVINNNSNIDKNLPSNNKEPSNMTTVKNLYQNSKSTPSSCLNASFQIKFPQWNEDECNGNTINESIQNNEKYNHNYCGNSLLLRRKNKCFTFSNIPPEDCTDSCASTPTLRSTNSLPPSTPTDNMNISATTRFKKRIGEPKHTRGRWNCHDYFYIGEQSSENNNNTKNNKDIVRLRTNTISSNREFHTPLEGIKSPEFVHPFTKTEDLVGSPTNSSAYMSIPSSQSQKFSASVSPCMSHISVLSYDKTVNSFSMDITDESDDENSTPLSDSFSYSPASSTCRYGKPKTVYSTVPRKIITPLIKTDNQGNESYCERNNIVSDYQNSPLILTAGDLSNQFKFEKALKKTPMSEKSFKMLVNRNDGVPDTENKDENLDKNANIKLPTMINDKKNTDYIRQPKCSSSNSGNNQTLVAIDHKIEQAMDLVKTHLMFAVREEVDSLRSRIKELEATAVSVNILNMTSYDQQSNDFLYSCSCFCPGYKPDEAIKSFVEVLEEQYKNNLNEINKKELNVDYGPNKIDIWGDKSDKLFIYIHGGFWQEGCKEGATSIVKPLIDNNIQVVCVGYTLATQIPLEKLINEIICCISFLHKKFPLSEIILSGHSAGAHLATKACENEDIGKIVKKLILYSGIFKLHDLVGTYIGNPINLTIESADECSIDFKKLKKNYSGKIILFAGGFESPKIKQQSNYFANKLNLPFYIIPNEDHFSYIKKLADVISPVTNMTISFINE</sequence>
<dbReference type="GO" id="GO:0005524">
    <property type="term" value="F:ATP binding"/>
    <property type="evidence" value="ECO:0007669"/>
    <property type="project" value="InterPro"/>
</dbReference>
<evidence type="ECO:0000259" key="1">
    <source>
        <dbReference type="Pfam" id="PF00004"/>
    </source>
</evidence>
<name>A0A090LLI9_STRRB</name>
<reference evidence="5" key="2">
    <citation type="submission" date="2020-12" db="UniProtKB">
        <authorList>
            <consortium name="WormBaseParasite"/>
        </authorList>
    </citation>
    <scope>IDENTIFICATION</scope>
</reference>
<gene>
    <name evidence="3 5 6" type="ORF">SRAE_2000369000</name>
</gene>
<dbReference type="Pfam" id="PF01166">
    <property type="entry name" value="TSC22"/>
    <property type="match status" value="1"/>
</dbReference>
<keyword evidence="4" id="KW-1185">Reference proteome</keyword>
<dbReference type="GO" id="GO:0016887">
    <property type="term" value="F:ATP hydrolysis activity"/>
    <property type="evidence" value="ECO:0007669"/>
    <property type="project" value="InterPro"/>
</dbReference>
<dbReference type="PROSITE" id="PS50096">
    <property type="entry name" value="IQ"/>
    <property type="match status" value="1"/>
</dbReference>
<dbReference type="InterPro" id="IPR027417">
    <property type="entry name" value="P-loop_NTPase"/>
</dbReference>
<dbReference type="InterPro" id="IPR029058">
    <property type="entry name" value="AB_hydrolase_fold"/>
</dbReference>